<proteinExistence type="predicted"/>
<accession>A0A0V8DUB2</accession>
<evidence type="ECO:0000313" key="2">
    <source>
        <dbReference type="Proteomes" id="UP000053612"/>
    </source>
</evidence>
<dbReference type="Proteomes" id="UP000053612">
    <property type="component" value="Unassembled WGS sequence"/>
</dbReference>
<dbReference type="PATRIC" id="fig|1360.109.peg.1907"/>
<name>A0A0V8DUB2_LACLL</name>
<dbReference type="RefSeq" id="WP_058225103.1">
    <property type="nucleotide sequence ID" value="NZ_LKLS01000143.1"/>
</dbReference>
<reference evidence="2" key="1">
    <citation type="submission" date="2015-10" db="EMBL/GenBank/DDBJ databases">
        <title>Draft Genome Sequences of 11 Lactococcus lactis subspecies cremoris strains.</title>
        <authorList>
            <person name="Wels M."/>
            <person name="Backus L."/>
            <person name="Boekhorst J."/>
            <person name="Dijkstra A."/>
            <person name="Beerthuizen M."/>
            <person name="Kelly W."/>
            <person name="Siezen R."/>
            <person name="Bachmann H."/>
            <person name="Van Hijum S."/>
        </authorList>
    </citation>
    <scope>NUCLEOTIDE SEQUENCE [LARGE SCALE GENOMIC DNA]</scope>
    <source>
        <strain evidence="2">LMG9449</strain>
    </source>
</reference>
<organism evidence="1 2">
    <name type="scientific">Lactococcus lactis subsp. lactis</name>
    <name type="common">Streptococcus lactis</name>
    <dbReference type="NCBI Taxonomy" id="1360"/>
    <lineage>
        <taxon>Bacteria</taxon>
        <taxon>Bacillati</taxon>
        <taxon>Bacillota</taxon>
        <taxon>Bacilli</taxon>
        <taxon>Lactobacillales</taxon>
        <taxon>Streptococcaceae</taxon>
        <taxon>Lactococcus</taxon>
    </lineage>
</organism>
<sequence length="80" mass="9187">MDKDFYKLVTQKLAEKLGCEAQDIYVVWQCKTLQNIKGLFSSDVEAANGMYYEATFNGDKGELYLDSYKKLENGVIKVKF</sequence>
<evidence type="ECO:0000313" key="1">
    <source>
        <dbReference type="EMBL" id="KSU17123.1"/>
    </source>
</evidence>
<dbReference type="EMBL" id="LKLS01000143">
    <property type="protein sequence ID" value="KSU17123.1"/>
    <property type="molecule type" value="Genomic_DNA"/>
</dbReference>
<dbReference type="InterPro" id="IPR046242">
    <property type="entry name" value="DUF6275"/>
</dbReference>
<dbReference type="Pfam" id="PF19791">
    <property type="entry name" value="DUF6275"/>
    <property type="match status" value="1"/>
</dbReference>
<dbReference type="AlphaFoldDB" id="A0A0V8DUB2"/>
<comment type="caution">
    <text evidence="1">The sequence shown here is derived from an EMBL/GenBank/DDBJ whole genome shotgun (WGS) entry which is preliminary data.</text>
</comment>
<protein>
    <submittedName>
        <fullName evidence="1">Phage protein</fullName>
    </submittedName>
</protein>
<gene>
    <name evidence="1" type="ORF">LMG9449_1822</name>
</gene>